<dbReference type="Pfam" id="PF00364">
    <property type="entry name" value="Biotin_lipoyl"/>
    <property type="match status" value="1"/>
</dbReference>
<evidence type="ECO:0000256" key="9">
    <source>
        <dbReference type="ARBA" id="ARBA00022823"/>
    </source>
</evidence>
<evidence type="ECO:0000256" key="8">
    <source>
        <dbReference type="ARBA" id="ARBA00022679"/>
    </source>
</evidence>
<dbReference type="FunFam" id="3.30.559.10:FF:000006">
    <property type="entry name" value="Dihydrolipoyllysine-residue succinyltransferase component of 2-oxoglutarate dehydrogenase complex, mitochondrial"/>
    <property type="match status" value="1"/>
</dbReference>
<evidence type="ECO:0000259" key="17">
    <source>
        <dbReference type="PROSITE" id="PS50968"/>
    </source>
</evidence>
<dbReference type="InterPro" id="IPR050537">
    <property type="entry name" value="2-oxoacid_dehydrogenase"/>
</dbReference>
<evidence type="ECO:0000256" key="16">
    <source>
        <dbReference type="SAM" id="MobiDB-lite"/>
    </source>
</evidence>
<dbReference type="GO" id="GO:0004149">
    <property type="term" value="F:dihydrolipoyllysine-residue succinyltransferase activity"/>
    <property type="evidence" value="ECO:0007669"/>
    <property type="project" value="UniProtKB-EC"/>
</dbReference>
<keyword evidence="8" id="KW-0808">Transferase</keyword>
<dbReference type="PANTHER" id="PTHR43416">
    <property type="entry name" value="DIHYDROLIPOYLLYSINE-RESIDUE SUCCINYLTRANSFERASE COMPONENT OF 2-OXOGLUTARATE DEHYDROGENASE COMPLEX, MITOCHONDRIAL-RELATED"/>
    <property type="match status" value="1"/>
</dbReference>
<evidence type="ECO:0000313" key="19">
    <source>
        <dbReference type="Proteomes" id="UP000887567"/>
    </source>
</evidence>
<evidence type="ECO:0000256" key="7">
    <source>
        <dbReference type="ARBA" id="ARBA00022532"/>
    </source>
</evidence>
<dbReference type="CDD" id="cd06849">
    <property type="entry name" value="lipoyl_domain"/>
    <property type="match status" value="1"/>
</dbReference>
<dbReference type="OrthoDB" id="5391403at2759"/>
<keyword evidence="12" id="KW-0012">Acyltransferase</keyword>
<reference evidence="18" key="1">
    <citation type="submission" date="2022-11" db="UniProtKB">
        <authorList>
            <consortium name="EnsemblMetazoa"/>
        </authorList>
    </citation>
    <scope>IDENTIFICATION</scope>
</reference>
<keyword evidence="10" id="KW-0809">Transit peptide</keyword>
<dbReference type="InterPro" id="IPR023213">
    <property type="entry name" value="CAT-like_dom_sf"/>
</dbReference>
<evidence type="ECO:0000256" key="14">
    <source>
        <dbReference type="ARBA" id="ARBA00032406"/>
    </source>
</evidence>
<evidence type="ECO:0000256" key="15">
    <source>
        <dbReference type="ARBA" id="ARBA00046046"/>
    </source>
</evidence>
<dbReference type="GeneID" id="110237829"/>
<dbReference type="SUPFAM" id="SSF52777">
    <property type="entry name" value="CoA-dependent acyltransferases"/>
    <property type="match status" value="1"/>
</dbReference>
<evidence type="ECO:0000256" key="3">
    <source>
        <dbReference type="ARBA" id="ARBA00005145"/>
    </source>
</evidence>
<protein>
    <recommendedName>
        <fullName evidence="6">Dihydrolipoyllysine-residue succinyltransferase component of 2-oxoglutarate dehydrogenase complex, mitochondrial</fullName>
        <ecNumber evidence="5">2.3.1.61</ecNumber>
    </recommendedName>
    <alternativeName>
        <fullName evidence="14">2-oxoglutarate dehydrogenase complex component E2</fullName>
    </alternativeName>
    <alternativeName>
        <fullName evidence="13">E2K</fullName>
    </alternativeName>
</protein>
<dbReference type="KEGG" id="epa:110237829"/>
<dbReference type="PROSITE" id="PS50968">
    <property type="entry name" value="BIOTINYL_LIPOYL"/>
    <property type="match status" value="1"/>
</dbReference>
<dbReference type="Gene3D" id="2.40.50.100">
    <property type="match status" value="1"/>
</dbReference>
<dbReference type="SUPFAM" id="SSF51230">
    <property type="entry name" value="Single hybrid motif"/>
    <property type="match status" value="1"/>
</dbReference>
<evidence type="ECO:0000256" key="5">
    <source>
        <dbReference type="ARBA" id="ARBA00012945"/>
    </source>
</evidence>
<feature type="domain" description="Lipoyl-binding" evidence="17">
    <location>
        <begin position="81"/>
        <end position="155"/>
    </location>
</feature>
<dbReference type="GO" id="GO:0006099">
    <property type="term" value="P:tricarboxylic acid cycle"/>
    <property type="evidence" value="ECO:0007669"/>
    <property type="project" value="UniProtKB-KW"/>
</dbReference>
<evidence type="ECO:0000256" key="6">
    <source>
        <dbReference type="ARBA" id="ARBA00020294"/>
    </source>
</evidence>
<dbReference type="Pfam" id="PF00198">
    <property type="entry name" value="2-oxoacid_dh"/>
    <property type="match status" value="1"/>
</dbReference>
<feature type="region of interest" description="Disordered" evidence="16">
    <location>
        <begin position="153"/>
        <end position="218"/>
    </location>
</feature>
<evidence type="ECO:0000256" key="2">
    <source>
        <dbReference type="ARBA" id="ARBA00004173"/>
    </source>
</evidence>
<dbReference type="Proteomes" id="UP000887567">
    <property type="component" value="Unplaced"/>
</dbReference>
<comment type="similarity">
    <text evidence="4">Belongs to the 2-oxoacid dehydrogenase family.</text>
</comment>
<dbReference type="InterPro" id="IPR011053">
    <property type="entry name" value="Single_hybrid_motif"/>
</dbReference>
<evidence type="ECO:0000313" key="18">
    <source>
        <dbReference type="EnsemblMetazoa" id="XP_028514565.1"/>
    </source>
</evidence>
<dbReference type="InterPro" id="IPR000089">
    <property type="entry name" value="Biotin_lipoyl"/>
</dbReference>
<feature type="compositionally biased region" description="Pro residues" evidence="16">
    <location>
        <begin position="196"/>
        <end position="205"/>
    </location>
</feature>
<dbReference type="EC" id="2.3.1.61" evidence="5"/>
<evidence type="ECO:0000256" key="4">
    <source>
        <dbReference type="ARBA" id="ARBA00007317"/>
    </source>
</evidence>
<proteinExistence type="inferred from homology"/>
<dbReference type="RefSeq" id="XP_028514565.1">
    <property type="nucleotide sequence ID" value="XM_028658764.1"/>
</dbReference>
<dbReference type="PROSITE" id="PS00189">
    <property type="entry name" value="LIPOYL"/>
    <property type="match status" value="1"/>
</dbReference>
<dbReference type="InterPro" id="IPR001078">
    <property type="entry name" value="2-oxoacid_DH_actylTfrase"/>
</dbReference>
<keyword evidence="19" id="KW-1185">Reference proteome</keyword>
<dbReference type="InterPro" id="IPR003016">
    <property type="entry name" value="2-oxoA_DH_lipoyl-BS"/>
</dbReference>
<evidence type="ECO:0000256" key="11">
    <source>
        <dbReference type="ARBA" id="ARBA00023128"/>
    </source>
</evidence>
<keyword evidence="7" id="KW-0816">Tricarboxylic acid cycle</keyword>
<keyword evidence="11" id="KW-0496">Mitochondrion</keyword>
<keyword evidence="9" id="KW-0450">Lipoyl</keyword>
<dbReference type="GO" id="GO:0045252">
    <property type="term" value="C:oxoglutarate dehydrogenase complex"/>
    <property type="evidence" value="ECO:0007669"/>
    <property type="project" value="InterPro"/>
</dbReference>
<evidence type="ECO:0000256" key="10">
    <source>
        <dbReference type="ARBA" id="ARBA00022946"/>
    </source>
</evidence>
<dbReference type="AlphaFoldDB" id="A0A913YGT5"/>
<dbReference type="GO" id="GO:0005739">
    <property type="term" value="C:mitochondrion"/>
    <property type="evidence" value="ECO:0007669"/>
    <property type="project" value="UniProtKB-SubCell"/>
</dbReference>
<comment type="subcellular location">
    <subcellularLocation>
        <location evidence="2">Mitochondrion</location>
    </subcellularLocation>
</comment>
<dbReference type="NCBIfam" id="TIGR01347">
    <property type="entry name" value="sucB"/>
    <property type="match status" value="1"/>
</dbReference>
<comment type="pathway">
    <text evidence="3">Amino-acid degradation; L-lysine degradation via saccharopine pathway; glutaryl-CoA from L-lysine: step 6/6.</text>
</comment>
<dbReference type="OMA" id="NMPQTAV"/>
<dbReference type="InterPro" id="IPR006255">
    <property type="entry name" value="SucB"/>
</dbReference>
<dbReference type="EnsemblMetazoa" id="XM_028658764.1">
    <property type="protein sequence ID" value="XP_028514565.1"/>
    <property type="gene ID" value="LOC110237829"/>
</dbReference>
<dbReference type="PANTHER" id="PTHR43416:SF5">
    <property type="entry name" value="DIHYDROLIPOYLLYSINE-RESIDUE SUCCINYLTRANSFERASE COMPONENT OF 2-OXOGLUTARATE DEHYDROGENASE COMPLEX, MITOCHONDRIAL"/>
    <property type="match status" value="1"/>
</dbReference>
<evidence type="ECO:0000256" key="12">
    <source>
        <dbReference type="ARBA" id="ARBA00023315"/>
    </source>
</evidence>
<name>A0A913YGT5_EXADI</name>
<evidence type="ECO:0000256" key="13">
    <source>
        <dbReference type="ARBA" id="ARBA00031331"/>
    </source>
</evidence>
<comment type="function">
    <text evidence="15">Dihydrolipoamide succinyltransferase (E2) component of the 2-oxoglutarate dehydrogenase complex. The 2-oxoglutarate dehydrogenase complex catalyzes the overall conversion of 2-oxoglutarate to succinyl-CoA and CO(2). The 2-oxoglutarate dehydrogenase complex is mainly active in the mitochondrion. A fraction of the 2-oxoglutarate dehydrogenase complex also localizes in the nucleus and is required for lysine succinylation of histones: associates with KAT2A on chromatin and provides succinyl-CoA to histone succinyltransferase KAT2A.</text>
</comment>
<accession>A0A913YGT5</accession>
<organism evidence="18 19">
    <name type="scientific">Exaiptasia diaphana</name>
    <name type="common">Tropical sea anemone</name>
    <name type="synonym">Aiptasia pulchella</name>
    <dbReference type="NCBI Taxonomy" id="2652724"/>
    <lineage>
        <taxon>Eukaryota</taxon>
        <taxon>Metazoa</taxon>
        <taxon>Cnidaria</taxon>
        <taxon>Anthozoa</taxon>
        <taxon>Hexacorallia</taxon>
        <taxon>Actiniaria</taxon>
        <taxon>Aiptasiidae</taxon>
        <taxon>Exaiptasia</taxon>
    </lineage>
</organism>
<evidence type="ECO:0000256" key="1">
    <source>
        <dbReference type="ARBA" id="ARBA00001938"/>
    </source>
</evidence>
<feature type="compositionally biased region" description="Pro residues" evidence="16">
    <location>
        <begin position="176"/>
        <end position="185"/>
    </location>
</feature>
<comment type="cofactor">
    <cofactor evidence="1">
        <name>(R)-lipoate</name>
        <dbReference type="ChEBI" id="CHEBI:83088"/>
    </cofactor>
</comment>
<dbReference type="Gene3D" id="3.30.559.10">
    <property type="entry name" value="Chloramphenicol acetyltransferase-like domain"/>
    <property type="match status" value="1"/>
</dbReference>
<sequence length="465" mass="50676">MSSRILGQLLGRLYLSRSLRTLVVRHTNRCFGSARASAVFSRNGKIISLCAAEQSHTTPNSYVSSNFYCGFHSSASLCEDSVVVKTPPFAESVTEGDIRWDKAVGDAVAEDEVVGEIETDKTSIPVTAPASGIIEELFVSDGDKVERDQQLFKLKITGEAPKKETPEPTVSEPATPTSPPPPSPAAEPVVRDIPSSAPPVPPLPTAPLHEIKPSVPTPVAMPTATVDVPVKGARSEHRVKMNRMRQRIAQRLKDSQNTYAMLTTFNDVDMSNVMEMRKTHKDAFFKKHGIKLGFMSAFVKAAAFALQSEPVVNAVIEGNEIVYRDYVDISVAVSTPKGLVVPVIRNVETMNYTDIERAINLLGEKARNNELAIEDMDGGTFTISNGGVFGSLMGTPIINPPQSAILGMHAINDRPVAVNGKVEIRPMMYVALTYDHRLIDGREAVTFLRKIKAAVEDPRVILMDL</sequence>